<sequence>MSKKSNSSFQKVIDSISERLDQIDARLKALENPGNPSSKAKEHRKKNPSPSKKDVNHNYLRKTINDAKRRYEREHKT</sequence>
<proteinExistence type="predicted"/>
<evidence type="ECO:0000313" key="3">
    <source>
        <dbReference type="Proteomes" id="UP000070405"/>
    </source>
</evidence>
<dbReference type="Proteomes" id="UP000070405">
    <property type="component" value="Unassembled WGS sequence"/>
</dbReference>
<gene>
    <name evidence="2" type="ORF">AKJ47_01705</name>
</gene>
<comment type="caution">
    <text evidence="2">The sequence shown here is derived from an EMBL/GenBank/DDBJ whole genome shotgun (WGS) entry which is preliminary data.</text>
</comment>
<keyword evidence="3" id="KW-1185">Reference proteome</keyword>
<feature type="compositionally biased region" description="Basic and acidic residues" evidence="1">
    <location>
        <begin position="63"/>
        <end position="77"/>
    </location>
</feature>
<organism evidence="2 3">
    <name type="scientific">candidate division MSBL1 archaeon SCGC-AAA261G05</name>
    <dbReference type="NCBI Taxonomy" id="1698276"/>
    <lineage>
        <taxon>Archaea</taxon>
        <taxon>Methanobacteriati</taxon>
        <taxon>Methanobacteriota</taxon>
        <taxon>candidate division MSBL1</taxon>
    </lineage>
</organism>
<evidence type="ECO:0000256" key="1">
    <source>
        <dbReference type="SAM" id="MobiDB-lite"/>
    </source>
</evidence>
<feature type="region of interest" description="Disordered" evidence="1">
    <location>
        <begin position="28"/>
        <end position="77"/>
    </location>
</feature>
<accession>A0A133VBG8</accession>
<name>A0A133VBG8_9EURY</name>
<reference evidence="2 3" key="1">
    <citation type="journal article" date="2016" name="Sci. Rep.">
        <title>Metabolic traits of an uncultured archaeal lineage -MSBL1- from brine pools of the Red Sea.</title>
        <authorList>
            <person name="Mwirichia R."/>
            <person name="Alam I."/>
            <person name="Rashid M."/>
            <person name="Vinu M."/>
            <person name="Ba-Alawi W."/>
            <person name="Anthony Kamau A."/>
            <person name="Kamanda Ngugi D."/>
            <person name="Goker M."/>
            <person name="Klenk H.P."/>
            <person name="Bajic V."/>
            <person name="Stingl U."/>
        </authorList>
    </citation>
    <scope>NUCLEOTIDE SEQUENCE [LARGE SCALE GENOMIC DNA]</scope>
    <source>
        <strain evidence="2">SCGC-AAA261G05</strain>
    </source>
</reference>
<dbReference type="AlphaFoldDB" id="A0A133VBG8"/>
<evidence type="ECO:0000313" key="2">
    <source>
        <dbReference type="EMBL" id="KXB03770.1"/>
    </source>
</evidence>
<dbReference type="EMBL" id="LHYA01000015">
    <property type="protein sequence ID" value="KXB03770.1"/>
    <property type="molecule type" value="Genomic_DNA"/>
</dbReference>
<protein>
    <submittedName>
        <fullName evidence="2">Uncharacterized protein</fullName>
    </submittedName>
</protein>